<proteinExistence type="predicted"/>
<evidence type="ECO:0000313" key="3">
    <source>
        <dbReference type="EMBL" id="OWZ00663.1"/>
    </source>
</evidence>
<evidence type="ECO:0000256" key="1">
    <source>
        <dbReference type="SAM" id="MobiDB-lite"/>
    </source>
</evidence>
<dbReference type="OrthoDB" id="112117at2759"/>
<dbReference type="FunFam" id="1.10.340.70:FF:000001">
    <property type="entry name" value="Retrovirus-related Pol polyprotein from transposon gypsy-like Protein"/>
    <property type="match status" value="1"/>
</dbReference>
<evidence type="ECO:0000313" key="4">
    <source>
        <dbReference type="Proteomes" id="UP000198211"/>
    </source>
</evidence>
<feature type="compositionally biased region" description="Basic and acidic residues" evidence="1">
    <location>
        <begin position="705"/>
        <end position="745"/>
    </location>
</feature>
<dbReference type="Gene3D" id="1.10.340.70">
    <property type="match status" value="1"/>
</dbReference>
<dbReference type="EMBL" id="NBNE01007437">
    <property type="protein sequence ID" value="OWZ00663.1"/>
    <property type="molecule type" value="Genomic_DNA"/>
</dbReference>
<dbReference type="PANTHER" id="PTHR37984">
    <property type="entry name" value="PROTEIN CBG26694"/>
    <property type="match status" value="1"/>
</dbReference>
<dbReference type="Proteomes" id="UP000198211">
    <property type="component" value="Unassembled WGS sequence"/>
</dbReference>
<dbReference type="InterPro" id="IPR012337">
    <property type="entry name" value="RNaseH-like_sf"/>
</dbReference>
<keyword evidence="4" id="KW-1185">Reference proteome</keyword>
<reference evidence="4" key="1">
    <citation type="submission" date="2017-03" db="EMBL/GenBank/DDBJ databases">
        <title>Phytopthora megakarya and P. palmivora, two closely related causual agents of cacao black pod achieved similar genome size and gene model numbers by different mechanisms.</title>
        <authorList>
            <person name="Ali S."/>
            <person name="Shao J."/>
            <person name="Larry D.J."/>
            <person name="Kronmiller B."/>
            <person name="Shen D."/>
            <person name="Strem M.D."/>
            <person name="Melnick R.L."/>
            <person name="Guiltinan M.J."/>
            <person name="Tyler B.M."/>
            <person name="Meinhardt L.W."/>
            <person name="Bailey B.A."/>
        </authorList>
    </citation>
    <scope>NUCLEOTIDE SEQUENCE [LARGE SCALE GENOMIC DNA]</scope>
    <source>
        <strain evidence="4">zdho120</strain>
    </source>
</reference>
<dbReference type="GO" id="GO:0003676">
    <property type="term" value="F:nucleic acid binding"/>
    <property type="evidence" value="ECO:0007669"/>
    <property type="project" value="InterPro"/>
</dbReference>
<dbReference type="Pfam" id="PF17921">
    <property type="entry name" value="Integrase_H2C2"/>
    <property type="match status" value="1"/>
</dbReference>
<accession>A0A225V5Q2</accession>
<dbReference type="InterPro" id="IPR002156">
    <property type="entry name" value="RNaseH_domain"/>
</dbReference>
<dbReference type="PROSITE" id="PS50994">
    <property type="entry name" value="INTEGRASE"/>
    <property type="match status" value="1"/>
</dbReference>
<comment type="caution">
    <text evidence="3">The sequence shown here is derived from an EMBL/GenBank/DDBJ whole genome shotgun (WGS) entry which is preliminary data.</text>
</comment>
<dbReference type="SUPFAM" id="SSF56672">
    <property type="entry name" value="DNA/RNA polymerases"/>
    <property type="match status" value="1"/>
</dbReference>
<dbReference type="InterPro" id="IPR000477">
    <property type="entry name" value="RT_dom"/>
</dbReference>
<feature type="region of interest" description="Disordered" evidence="1">
    <location>
        <begin position="145"/>
        <end position="175"/>
    </location>
</feature>
<organism evidence="3 4">
    <name type="scientific">Phytophthora megakarya</name>
    <dbReference type="NCBI Taxonomy" id="4795"/>
    <lineage>
        <taxon>Eukaryota</taxon>
        <taxon>Sar</taxon>
        <taxon>Stramenopiles</taxon>
        <taxon>Oomycota</taxon>
        <taxon>Peronosporomycetes</taxon>
        <taxon>Peronosporales</taxon>
        <taxon>Peronosporaceae</taxon>
        <taxon>Phytophthora</taxon>
    </lineage>
</organism>
<dbReference type="AlphaFoldDB" id="A0A225V5Q2"/>
<dbReference type="InterPro" id="IPR036397">
    <property type="entry name" value="RNaseH_sf"/>
</dbReference>
<gene>
    <name evidence="3" type="ORF">PHMEG_00028100</name>
</gene>
<dbReference type="Gene3D" id="3.30.420.10">
    <property type="entry name" value="Ribonuclease H-like superfamily/Ribonuclease H"/>
    <property type="match status" value="2"/>
</dbReference>
<protein>
    <recommendedName>
        <fullName evidence="2">Integrase catalytic domain-containing protein</fullName>
    </recommendedName>
</protein>
<dbReference type="GO" id="GO:0015074">
    <property type="term" value="P:DNA integration"/>
    <property type="evidence" value="ECO:0007669"/>
    <property type="project" value="InterPro"/>
</dbReference>
<dbReference type="Gene3D" id="3.30.70.270">
    <property type="match status" value="3"/>
</dbReference>
<dbReference type="GO" id="GO:0004523">
    <property type="term" value="F:RNA-DNA hybrid ribonuclease activity"/>
    <property type="evidence" value="ECO:0007669"/>
    <property type="project" value="InterPro"/>
</dbReference>
<feature type="compositionally biased region" description="Basic residues" evidence="1">
    <location>
        <begin position="684"/>
        <end position="693"/>
    </location>
</feature>
<dbReference type="SUPFAM" id="SSF53098">
    <property type="entry name" value="Ribonuclease H-like"/>
    <property type="match status" value="2"/>
</dbReference>
<sequence>MCSHQSSSSLLSPAAISASISCITEMSDYSHELAFLPDLTEPSSTVLDYTGSNVVNIDRHGGVLMVCLLDAASGFWAVMMTERARKVSAFVCALGHFEWRRMPFGLQNAPMIYQRMMDNALWGFVQPKGGWKEYSERMRFAEEDVERTKTGVTESSTRPRSKFEADRKSASNPDHVSELLNSSIGDMFMNGESDESLLSTEGRFVDDICFGSETFEGCLSTLDRLLRRFTECRISVSFTKNILVQPRVDFLSHEVVPEGLRADAKKIKRVIEFSFPTSKKGMQSFLGALYYYSRFIQDFALKEEDCEPGDGLSVARQSFARLQQKIGDAPILRHFDRQKEIQVILFANEWALSSTLMQELALLLLLKTYYTQLAGRTIHEWVHTSKSLFGRTTQFAVMLSQWHLVVTRVKEKDYSFAQLARAGQTSFVDLENSLATVTPPMRGSSTVRMDPQLLYARLPRSYSGLVVSFDGSAKTEKYGGYGSCSCIIWRLPGWTIVTAASTYLEAATVNLVEYSGMNNGVQAALDIGATDLVIVGDSRLAIQQSLGVIVGKKESLMTQLNRHRERVARLKSVKYLHAVREYNASAESLATEALENKASNVISDEPGLAELRSLNRIQEVIYAPITESSADEPSHRTSASSDATFATHGTVMAIRNRPGAASKKFFDFVRKDIGDQTVTVKTRLQARSKPKRVRFADETSVTGGEDVHNERKPTRSKENVEEGSRLTVGESKDSSPRRRINPNRETRGKISYHFVIREDNVLYYVGTKPLRRDQQQEDAMLRLVVPSTMIQEVLQNCHDSLEGGHQGIARTFYRVKLDYYWIGLFADVARHVRSCPDCSSSKSRPKIRGYSPGNILAERPFQVVSMDFVIPLPKSRRGNTALILFQCAFTGYVMGKAMADTTALRVAQTVEEFVYRRFSVPSLIRHDRDPRFMSEVFQSFAEMMQSRSRATLSYWPQADGQQERSVKTVL</sequence>
<dbReference type="InterPro" id="IPR041588">
    <property type="entry name" value="Integrase_H2C2"/>
</dbReference>
<dbReference type="InterPro" id="IPR043128">
    <property type="entry name" value="Rev_trsase/Diguanyl_cyclase"/>
</dbReference>
<dbReference type="InterPro" id="IPR001584">
    <property type="entry name" value="Integrase_cat-core"/>
</dbReference>
<dbReference type="Pfam" id="PF00078">
    <property type="entry name" value="RVT_1"/>
    <property type="match status" value="1"/>
</dbReference>
<dbReference type="InterPro" id="IPR050951">
    <property type="entry name" value="Retrovirus_Pol_polyprotein"/>
</dbReference>
<feature type="domain" description="Integrase catalytic" evidence="2">
    <location>
        <begin position="856"/>
        <end position="970"/>
    </location>
</feature>
<dbReference type="InterPro" id="IPR043502">
    <property type="entry name" value="DNA/RNA_pol_sf"/>
</dbReference>
<feature type="region of interest" description="Disordered" evidence="1">
    <location>
        <begin position="684"/>
        <end position="745"/>
    </location>
</feature>
<evidence type="ECO:0000259" key="2">
    <source>
        <dbReference type="PROSITE" id="PS50994"/>
    </source>
</evidence>
<name>A0A225V5Q2_9STRA</name>
<dbReference type="Pfam" id="PF13456">
    <property type="entry name" value="RVT_3"/>
    <property type="match status" value="1"/>
</dbReference>
<dbReference type="PANTHER" id="PTHR37984:SF5">
    <property type="entry name" value="PROTEIN NYNRIN-LIKE"/>
    <property type="match status" value="1"/>
</dbReference>
<dbReference type="Gene3D" id="3.10.10.10">
    <property type="entry name" value="HIV Type 1 Reverse Transcriptase, subunit A, domain 1"/>
    <property type="match status" value="1"/>
</dbReference>